<evidence type="ECO:0000313" key="2">
    <source>
        <dbReference type="EMBL" id="CEP15206.1"/>
    </source>
</evidence>
<dbReference type="InterPro" id="IPR019351">
    <property type="entry name" value="DUF2039"/>
</dbReference>
<organism evidence="2 3">
    <name type="scientific">Parasitella parasitica</name>
    <dbReference type="NCBI Taxonomy" id="35722"/>
    <lineage>
        <taxon>Eukaryota</taxon>
        <taxon>Fungi</taxon>
        <taxon>Fungi incertae sedis</taxon>
        <taxon>Mucoromycota</taxon>
        <taxon>Mucoromycotina</taxon>
        <taxon>Mucoromycetes</taxon>
        <taxon>Mucorales</taxon>
        <taxon>Mucorineae</taxon>
        <taxon>Mucoraceae</taxon>
        <taxon>Parasitella</taxon>
    </lineage>
</organism>
<proteinExistence type="predicted"/>
<keyword evidence="3" id="KW-1185">Reference proteome</keyword>
<feature type="region of interest" description="Disordered" evidence="1">
    <location>
        <begin position="1"/>
        <end position="35"/>
    </location>
</feature>
<feature type="region of interest" description="Disordered" evidence="1">
    <location>
        <begin position="144"/>
        <end position="201"/>
    </location>
</feature>
<dbReference type="Pfam" id="PF10217">
    <property type="entry name" value="DUF2039"/>
    <property type="match status" value="1"/>
</dbReference>
<accession>A0A0B7NCM5</accession>
<feature type="compositionally biased region" description="Acidic residues" evidence="1">
    <location>
        <begin position="164"/>
        <end position="193"/>
    </location>
</feature>
<dbReference type="PANTHER" id="PTHR22876">
    <property type="entry name" value="ZGC:101016"/>
    <property type="match status" value="1"/>
</dbReference>
<feature type="compositionally biased region" description="Polar residues" evidence="1">
    <location>
        <begin position="11"/>
        <end position="28"/>
    </location>
</feature>
<dbReference type="STRING" id="35722.A0A0B7NCM5"/>
<evidence type="ECO:0000313" key="3">
    <source>
        <dbReference type="Proteomes" id="UP000054107"/>
    </source>
</evidence>
<evidence type="ECO:0000256" key="1">
    <source>
        <dbReference type="SAM" id="MobiDB-lite"/>
    </source>
</evidence>
<sequence length="201" mass="23150">MSAYENKGSSRKGNNTKKGQAHQNTSTWKHNKNSKKSRTIAALPVYGLCQRCTEVILWRKQYKKYKPLTTAKRCTCCQEKAIKEAYHILCDNCARSQGVCAKCKEAKEILVSKDEVKTNADEMREGQEMERMLSRMTLRQRKSYMRKMERGDDVSGIVNKNEDSDFDFEDSDLNEEDSGEDSEEDSDEDSEQNEEGKEEKS</sequence>
<dbReference type="PANTHER" id="PTHR22876:SF5">
    <property type="entry name" value="CHROMOSOME 9 OPEN READING FRAME 85"/>
    <property type="match status" value="1"/>
</dbReference>
<name>A0A0B7NCM5_9FUNG</name>
<dbReference type="Proteomes" id="UP000054107">
    <property type="component" value="Unassembled WGS sequence"/>
</dbReference>
<dbReference type="AlphaFoldDB" id="A0A0B7NCM5"/>
<reference evidence="2 3" key="1">
    <citation type="submission" date="2014-09" db="EMBL/GenBank/DDBJ databases">
        <authorList>
            <person name="Ellenberger Sabrina"/>
        </authorList>
    </citation>
    <scope>NUCLEOTIDE SEQUENCE [LARGE SCALE GENOMIC DNA]</scope>
    <source>
        <strain evidence="2 3">CBS 412.66</strain>
    </source>
</reference>
<dbReference type="OrthoDB" id="250548at2759"/>
<dbReference type="EMBL" id="LN732021">
    <property type="protein sequence ID" value="CEP15206.1"/>
    <property type="molecule type" value="Genomic_DNA"/>
</dbReference>
<protein>
    <submittedName>
        <fullName evidence="2">Uncharacterized protein</fullName>
    </submittedName>
</protein>
<gene>
    <name evidence="2" type="primary">PARPA_09411.1 scaffold 36645</name>
</gene>